<reference evidence="3" key="1">
    <citation type="submission" date="2021-01" db="EMBL/GenBank/DDBJ databases">
        <title>Adiantum capillus-veneris genome.</title>
        <authorList>
            <person name="Fang Y."/>
            <person name="Liao Q."/>
        </authorList>
    </citation>
    <scope>NUCLEOTIDE SEQUENCE</scope>
    <source>
        <strain evidence="3">H3</strain>
        <tissue evidence="3">Leaf</tissue>
    </source>
</reference>
<organism evidence="3 4">
    <name type="scientific">Adiantum capillus-veneris</name>
    <name type="common">Maidenhair fern</name>
    <dbReference type="NCBI Taxonomy" id="13818"/>
    <lineage>
        <taxon>Eukaryota</taxon>
        <taxon>Viridiplantae</taxon>
        <taxon>Streptophyta</taxon>
        <taxon>Embryophyta</taxon>
        <taxon>Tracheophyta</taxon>
        <taxon>Polypodiopsida</taxon>
        <taxon>Polypodiidae</taxon>
        <taxon>Polypodiales</taxon>
        <taxon>Pteridineae</taxon>
        <taxon>Pteridaceae</taxon>
        <taxon>Vittarioideae</taxon>
        <taxon>Adiantum</taxon>
    </lineage>
</organism>
<gene>
    <name evidence="3" type="ORF">GOP47_0007602</name>
</gene>
<sequence>MSPTVFFATLILLCIPIWTLASYETPHANDLLKKRVSVHPSPQAPSDQTMGKSFKLSKRFWHEEEDVATNMKESSYHIDYSPPKLHPPDHHN</sequence>
<dbReference type="EMBL" id="JABFUD020000007">
    <property type="protein sequence ID" value="KAI5077778.1"/>
    <property type="molecule type" value="Genomic_DNA"/>
</dbReference>
<evidence type="ECO:0000256" key="1">
    <source>
        <dbReference type="SAM" id="MobiDB-lite"/>
    </source>
</evidence>
<proteinExistence type="predicted"/>
<evidence type="ECO:0000313" key="3">
    <source>
        <dbReference type="EMBL" id="KAI5077778.1"/>
    </source>
</evidence>
<dbReference type="Proteomes" id="UP000886520">
    <property type="component" value="Chromosome 7"/>
</dbReference>
<accession>A0A9D4V1W7</accession>
<feature type="signal peptide" evidence="2">
    <location>
        <begin position="1"/>
        <end position="21"/>
    </location>
</feature>
<protein>
    <submittedName>
        <fullName evidence="3">Uncharacterized protein</fullName>
    </submittedName>
</protein>
<feature type="chain" id="PRO_5039193030" evidence="2">
    <location>
        <begin position="22"/>
        <end position="92"/>
    </location>
</feature>
<evidence type="ECO:0000256" key="2">
    <source>
        <dbReference type="SAM" id="SignalP"/>
    </source>
</evidence>
<name>A0A9D4V1W7_ADICA</name>
<keyword evidence="2" id="KW-0732">Signal</keyword>
<comment type="caution">
    <text evidence="3">The sequence shown here is derived from an EMBL/GenBank/DDBJ whole genome shotgun (WGS) entry which is preliminary data.</text>
</comment>
<feature type="region of interest" description="Disordered" evidence="1">
    <location>
        <begin position="72"/>
        <end position="92"/>
    </location>
</feature>
<dbReference type="AlphaFoldDB" id="A0A9D4V1W7"/>
<keyword evidence="4" id="KW-1185">Reference proteome</keyword>
<evidence type="ECO:0000313" key="4">
    <source>
        <dbReference type="Proteomes" id="UP000886520"/>
    </source>
</evidence>